<dbReference type="PANTHER" id="PTHR33525:SF6">
    <property type="entry name" value="HDOD DOMAIN-CONTAINING PROTEIN"/>
    <property type="match status" value="1"/>
</dbReference>
<dbReference type="PANTHER" id="PTHR33525">
    <property type="match status" value="1"/>
</dbReference>
<name>A0A2G9CFW7_9BURK</name>
<dbReference type="OrthoDB" id="8770724at2"/>
<protein>
    <recommendedName>
        <fullName evidence="2">HDOD domain-containing protein</fullName>
    </recommendedName>
</protein>
<reference evidence="3 4" key="1">
    <citation type="submission" date="2017-11" db="EMBL/GenBank/DDBJ databases">
        <title>Draft genome sequence of Mitsuaria sp. HWN-4.</title>
        <authorList>
            <person name="Gundlapally S.R."/>
        </authorList>
    </citation>
    <scope>NUCLEOTIDE SEQUENCE [LARGE SCALE GENOMIC DNA]</scope>
    <source>
        <strain evidence="3 4">HWN-4</strain>
    </source>
</reference>
<feature type="region of interest" description="Disordered" evidence="1">
    <location>
        <begin position="12"/>
        <end position="62"/>
    </location>
</feature>
<accession>A0A2G9CFW7</accession>
<keyword evidence="4" id="KW-1185">Reference proteome</keyword>
<dbReference type="PROSITE" id="PS51833">
    <property type="entry name" value="HDOD"/>
    <property type="match status" value="1"/>
</dbReference>
<evidence type="ECO:0000256" key="1">
    <source>
        <dbReference type="SAM" id="MobiDB-lite"/>
    </source>
</evidence>
<dbReference type="SUPFAM" id="SSF109604">
    <property type="entry name" value="HD-domain/PDEase-like"/>
    <property type="match status" value="1"/>
</dbReference>
<evidence type="ECO:0000313" key="3">
    <source>
        <dbReference type="EMBL" id="PIM54389.1"/>
    </source>
</evidence>
<evidence type="ECO:0000259" key="2">
    <source>
        <dbReference type="PROSITE" id="PS51833"/>
    </source>
</evidence>
<dbReference type="RefSeq" id="WP_099860278.1">
    <property type="nucleotide sequence ID" value="NZ_PEOG01000010.1"/>
</dbReference>
<comment type="caution">
    <text evidence="3">The sequence shown here is derived from an EMBL/GenBank/DDBJ whole genome shotgun (WGS) entry which is preliminary data.</text>
</comment>
<proteinExistence type="predicted"/>
<feature type="domain" description="HDOD" evidence="2">
    <location>
        <begin position="129"/>
        <end position="318"/>
    </location>
</feature>
<organism evidence="3 4">
    <name type="scientific">Roseateles chitinivorans</name>
    <dbReference type="NCBI Taxonomy" id="2917965"/>
    <lineage>
        <taxon>Bacteria</taxon>
        <taxon>Pseudomonadati</taxon>
        <taxon>Pseudomonadota</taxon>
        <taxon>Betaproteobacteria</taxon>
        <taxon>Burkholderiales</taxon>
        <taxon>Sphaerotilaceae</taxon>
        <taxon>Roseateles</taxon>
    </lineage>
</organism>
<feature type="compositionally biased region" description="Low complexity" evidence="1">
    <location>
        <begin position="12"/>
        <end position="47"/>
    </location>
</feature>
<dbReference type="Gene3D" id="1.10.3210.10">
    <property type="entry name" value="Hypothetical protein af1432"/>
    <property type="match status" value="1"/>
</dbReference>
<dbReference type="Pfam" id="PF08668">
    <property type="entry name" value="HDOD"/>
    <property type="match status" value="1"/>
</dbReference>
<sequence length="374" mass="39773">MALLSSLRKLLSGSGDTAPAGRPTAAAGTPARPAEPSAAPAGPGAAATLPSQPLASVHSHGPSQLSTQTAVYTGGEIVFPALEASPEWLQFSARLLGLSRLKDVRPSAGEQGLMQRLQALRGSQWADQLPRLPAVLPQLMRLARRPDVARAELVQLLSRDPSLVGELMRLANSPRYRTEREITDLSGAVTVLGQQGLDQLVMGAAMRPIFHQGKGRYGSRAGTLLWDLSERTAFATRQLANAGDDEFAAYLAGLSSQLGMMALLRVLDGMSAPSVPPLDREGLHRQLLPLTATWSAQIVEHWGFPPQVAEALAPRPGRGAESAVLAHLVRQAQAVALRQLMQPGLQPAQLGDWSAAQQRCYAAMDREFATGTPP</sequence>
<dbReference type="AlphaFoldDB" id="A0A2G9CFW7"/>
<dbReference type="InterPro" id="IPR013976">
    <property type="entry name" value="HDOD"/>
</dbReference>
<dbReference type="InterPro" id="IPR052340">
    <property type="entry name" value="RNase_Y/CdgJ"/>
</dbReference>
<gene>
    <name evidence="3" type="ORF">CS062_04390</name>
</gene>
<dbReference type="EMBL" id="PEOG01000010">
    <property type="protein sequence ID" value="PIM54389.1"/>
    <property type="molecule type" value="Genomic_DNA"/>
</dbReference>
<dbReference type="Proteomes" id="UP000231501">
    <property type="component" value="Unassembled WGS sequence"/>
</dbReference>
<evidence type="ECO:0000313" key="4">
    <source>
        <dbReference type="Proteomes" id="UP000231501"/>
    </source>
</evidence>